<evidence type="ECO:0000313" key="3">
    <source>
        <dbReference type="Proteomes" id="UP001165427"/>
    </source>
</evidence>
<dbReference type="InterPro" id="IPR050834">
    <property type="entry name" value="Glycosyltransf_2"/>
</dbReference>
<name>A0AA41UHA2_9BACT</name>
<dbReference type="PANTHER" id="PTHR43685">
    <property type="entry name" value="GLYCOSYLTRANSFERASE"/>
    <property type="match status" value="1"/>
</dbReference>
<dbReference type="InterPro" id="IPR001173">
    <property type="entry name" value="Glyco_trans_2-like"/>
</dbReference>
<feature type="domain" description="Glycosyltransferase 2-like" evidence="1">
    <location>
        <begin position="115"/>
        <end position="275"/>
    </location>
</feature>
<dbReference type="GO" id="GO:0016757">
    <property type="term" value="F:glycosyltransferase activity"/>
    <property type="evidence" value="ECO:0007669"/>
    <property type="project" value="UniProtKB-KW"/>
</dbReference>
<gene>
    <name evidence="2" type="ORF">MRX98_02320</name>
</gene>
<dbReference type="EC" id="2.4.-.-" evidence="2"/>
<dbReference type="Proteomes" id="UP001165427">
    <property type="component" value="Unassembled WGS sequence"/>
</dbReference>
<accession>A0AA41UHA2</accession>
<organism evidence="2 3">
    <name type="scientific">Desulfatitalea alkaliphila</name>
    <dbReference type="NCBI Taxonomy" id="2929485"/>
    <lineage>
        <taxon>Bacteria</taxon>
        <taxon>Pseudomonadati</taxon>
        <taxon>Thermodesulfobacteriota</taxon>
        <taxon>Desulfobacteria</taxon>
        <taxon>Desulfobacterales</taxon>
        <taxon>Desulfosarcinaceae</taxon>
        <taxon>Desulfatitalea</taxon>
    </lineage>
</organism>
<proteinExistence type="predicted"/>
<dbReference type="PANTHER" id="PTHR43685:SF11">
    <property type="entry name" value="GLYCOSYLTRANSFERASE TAGX-RELATED"/>
    <property type="match status" value="1"/>
</dbReference>
<dbReference type="Pfam" id="PF00535">
    <property type="entry name" value="Glycos_transf_2"/>
    <property type="match status" value="1"/>
</dbReference>
<keyword evidence="2" id="KW-0808">Transferase</keyword>
<sequence>MSENPLESIVRAVLRRLYHRRVSQGDHSHPDPLDRAWGTLMARTGVDRVFAWQNQRDTLAILDRFPEVLPADIAEPERPLIPPELRSEWMREFMALAERTQRRQPRATPMQPAFTVAIPFYGHLGFLQACLSSVARAMKKTPQVPLEIVLVNDDPAVGLKQLAVAVPSPLRRHARIFQNPANLGICATLNKAVREARYPWIVHLDCDDLLPANCLRVLQRRIRQYPRARYISTRMLDIDAQGRLLRARLRDERPSHLIMRGMVAGHLKVIRRDLFDDIGPYQQRYAGCQDYEFALRASLVEPLLFVPDYLYAYRWHGRTQSVAQARRQDRIAGAIIDTYLLAGRMLTSRRPPRPLQFQGPESETWQRRFPLHRNYAVAPIELFTQRPCTTLNQTLLAVAVAQHVITHRDADIISPLRF</sequence>
<dbReference type="Gene3D" id="3.90.550.10">
    <property type="entry name" value="Spore Coat Polysaccharide Biosynthesis Protein SpsA, Chain A"/>
    <property type="match status" value="1"/>
</dbReference>
<dbReference type="AlphaFoldDB" id="A0AA41UHA2"/>
<comment type="caution">
    <text evidence="2">The sequence shown here is derived from an EMBL/GenBank/DDBJ whole genome shotgun (WGS) entry which is preliminary data.</text>
</comment>
<dbReference type="SUPFAM" id="SSF53448">
    <property type="entry name" value="Nucleotide-diphospho-sugar transferases"/>
    <property type="match status" value="1"/>
</dbReference>
<dbReference type="RefSeq" id="WP_246902676.1">
    <property type="nucleotide sequence ID" value="NZ_JALJRB010000002.1"/>
</dbReference>
<dbReference type="EMBL" id="JALJRB010000002">
    <property type="protein sequence ID" value="MCJ8499395.1"/>
    <property type="molecule type" value="Genomic_DNA"/>
</dbReference>
<dbReference type="InterPro" id="IPR029044">
    <property type="entry name" value="Nucleotide-diphossugar_trans"/>
</dbReference>
<evidence type="ECO:0000259" key="1">
    <source>
        <dbReference type="Pfam" id="PF00535"/>
    </source>
</evidence>
<protein>
    <submittedName>
        <fullName evidence="2">Glycosyltransferase</fullName>
        <ecNumber evidence="2">2.4.-.-</ecNumber>
    </submittedName>
</protein>
<evidence type="ECO:0000313" key="2">
    <source>
        <dbReference type="EMBL" id="MCJ8499395.1"/>
    </source>
</evidence>
<keyword evidence="2" id="KW-0328">Glycosyltransferase</keyword>
<reference evidence="2" key="1">
    <citation type="submission" date="2022-04" db="EMBL/GenBank/DDBJ databases">
        <title>Desulfatitalea alkaliphila sp. nov., a novel anaerobic sulfate-reducing bacterium isolated from terrestrial mud volcano, Taman Peninsula, Russia.</title>
        <authorList>
            <person name="Khomyakova M.A."/>
            <person name="Merkel A.Y."/>
            <person name="Slobodkin A.I."/>
        </authorList>
    </citation>
    <scope>NUCLEOTIDE SEQUENCE</scope>
    <source>
        <strain evidence="2">M08but</strain>
    </source>
</reference>
<keyword evidence="3" id="KW-1185">Reference proteome</keyword>